<keyword evidence="2 12" id="KW-0235">DNA replication</keyword>
<reference evidence="14" key="2">
    <citation type="journal article" date="2021" name="PeerJ">
        <title>Extensive microbial diversity within the chicken gut microbiome revealed by metagenomics and culture.</title>
        <authorList>
            <person name="Gilroy R."/>
            <person name="Ravi A."/>
            <person name="Getino M."/>
            <person name="Pursley I."/>
            <person name="Horton D.L."/>
            <person name="Alikhan N.F."/>
            <person name="Baker D."/>
            <person name="Gharbi K."/>
            <person name="Hall N."/>
            <person name="Watson M."/>
            <person name="Adriaenssens E.M."/>
            <person name="Foster-Nyarko E."/>
            <person name="Jarju S."/>
            <person name="Secka A."/>
            <person name="Antonio M."/>
            <person name="Oren A."/>
            <person name="Chaudhuri R.R."/>
            <person name="La Ragione R."/>
            <person name="Hildebrand F."/>
            <person name="Pallen M.J."/>
        </authorList>
    </citation>
    <scope>NUCLEOTIDE SEQUENCE</scope>
    <source>
        <strain evidence="14">1383</strain>
    </source>
</reference>
<feature type="binding site" evidence="12">
    <location>
        <position position="552"/>
    </location>
    <ligand>
        <name>Zn(2+)</name>
        <dbReference type="ChEBI" id="CHEBI:29105"/>
        <label>2</label>
    </ligand>
</feature>
<evidence type="ECO:0000256" key="5">
    <source>
        <dbReference type="ARBA" id="ARBA00022801"/>
    </source>
</evidence>
<dbReference type="Pfam" id="PF17764">
    <property type="entry name" value="PriA_3primeBD"/>
    <property type="match status" value="1"/>
</dbReference>
<feature type="domain" description="Helicase ATP-binding" evidence="13">
    <location>
        <begin position="289"/>
        <end position="459"/>
    </location>
</feature>
<feature type="binding site" evidence="12">
    <location>
        <position position="534"/>
    </location>
    <ligand>
        <name>Zn(2+)</name>
        <dbReference type="ChEBI" id="CHEBI:29105"/>
        <label>2</label>
    </ligand>
</feature>
<accession>A0A9D1KU94</accession>
<keyword evidence="8 12" id="KW-0067">ATP-binding</keyword>
<dbReference type="AlphaFoldDB" id="A0A9D1KU94"/>
<comment type="catalytic activity">
    <reaction evidence="12">
        <text>Couples ATP hydrolysis with the unwinding of duplex DNA by translocating in the 3'-5' direction.</text>
        <dbReference type="EC" id="5.6.2.4"/>
    </reaction>
</comment>
<comment type="subunit">
    <text evidence="12">Component of the replication restart primosome.</text>
</comment>
<evidence type="ECO:0000313" key="14">
    <source>
        <dbReference type="EMBL" id="HIT97805.1"/>
    </source>
</evidence>
<dbReference type="Pfam" id="PF18074">
    <property type="entry name" value="PriA_C"/>
    <property type="match status" value="1"/>
</dbReference>
<dbReference type="GO" id="GO:0016787">
    <property type="term" value="F:hydrolase activity"/>
    <property type="evidence" value="ECO:0007669"/>
    <property type="project" value="UniProtKB-KW"/>
</dbReference>
<evidence type="ECO:0000256" key="4">
    <source>
        <dbReference type="ARBA" id="ARBA00022741"/>
    </source>
</evidence>
<comment type="caution">
    <text evidence="14">The sequence shown here is derived from an EMBL/GenBank/DDBJ whole genome shotgun (WGS) entry which is preliminary data.</text>
</comment>
<feature type="binding site" evidence="12">
    <location>
        <position position="525"/>
    </location>
    <ligand>
        <name>Zn(2+)</name>
        <dbReference type="ChEBI" id="CHEBI:29105"/>
        <label>1</label>
    </ligand>
</feature>
<dbReference type="PROSITE" id="PS51192">
    <property type="entry name" value="HELICASE_ATP_BIND_1"/>
    <property type="match status" value="1"/>
</dbReference>
<evidence type="ECO:0000259" key="13">
    <source>
        <dbReference type="PROSITE" id="PS51192"/>
    </source>
</evidence>
<evidence type="ECO:0000256" key="3">
    <source>
        <dbReference type="ARBA" id="ARBA00022723"/>
    </source>
</evidence>
<dbReference type="Pfam" id="PF18319">
    <property type="entry name" value="Zn_ribbon_PriA"/>
    <property type="match status" value="1"/>
</dbReference>
<dbReference type="PANTHER" id="PTHR30580">
    <property type="entry name" value="PRIMOSOMAL PROTEIN N"/>
    <property type="match status" value="1"/>
</dbReference>
<dbReference type="InterPro" id="IPR014001">
    <property type="entry name" value="Helicase_ATP-bd"/>
</dbReference>
<evidence type="ECO:0000256" key="8">
    <source>
        <dbReference type="ARBA" id="ARBA00022840"/>
    </source>
</evidence>
<keyword evidence="10 12" id="KW-0413">Isomerase</keyword>
<keyword evidence="9 12" id="KW-0238">DNA-binding</keyword>
<protein>
    <recommendedName>
        <fullName evidence="12">Replication restart protein PriA</fullName>
    </recommendedName>
    <alternativeName>
        <fullName evidence="12">ATP-dependent DNA helicase PriA</fullName>
        <ecNumber evidence="12">5.6.2.4</ecNumber>
    </alternativeName>
    <alternativeName>
        <fullName evidence="12">DNA 3'-5' helicase PriA</fullName>
    </alternativeName>
</protein>
<dbReference type="InterPro" id="IPR042115">
    <property type="entry name" value="PriA_3primeBD_sf"/>
</dbReference>
<dbReference type="EMBL" id="DVLY01000072">
    <property type="protein sequence ID" value="HIT97805.1"/>
    <property type="molecule type" value="Genomic_DNA"/>
</dbReference>
<dbReference type="InterPro" id="IPR041222">
    <property type="entry name" value="PriA_3primeBD"/>
</dbReference>
<dbReference type="GO" id="GO:0005524">
    <property type="term" value="F:ATP binding"/>
    <property type="evidence" value="ECO:0007669"/>
    <property type="project" value="UniProtKB-UniRule"/>
</dbReference>
<dbReference type="GO" id="GO:1990077">
    <property type="term" value="C:primosome complex"/>
    <property type="evidence" value="ECO:0007669"/>
    <property type="project" value="UniProtKB-UniRule"/>
</dbReference>
<feature type="binding site" evidence="12">
    <location>
        <position position="549"/>
    </location>
    <ligand>
        <name>Zn(2+)</name>
        <dbReference type="ChEBI" id="CHEBI:29105"/>
        <label>2</label>
    </ligand>
</feature>
<feature type="binding site" evidence="12">
    <location>
        <position position="531"/>
    </location>
    <ligand>
        <name>Zn(2+)</name>
        <dbReference type="ChEBI" id="CHEBI:29105"/>
        <label>2</label>
    </ligand>
</feature>
<evidence type="ECO:0000313" key="15">
    <source>
        <dbReference type="Proteomes" id="UP000824161"/>
    </source>
</evidence>
<sequence>MRYAEVLLPLNLAKSLTYKLPRETDDDLFGCRVAVELRGALYTGVITGLSQAEPEGYQPKEIVEILETTPSITREQLRLWQWVADYYACTPGEVMRAAMPAAMMLESTTKIERTESEVAEAELSDAEFLIFEALENNPSLSIEDVSAILQRKNALPVVRKMIAQGWLRVFREYAQRYTPKKESVVRLSDRCQESPEALREAFEATARSERQRLVLMALLDQRTKGCLSVPKKDLVELCGGKASAVEALAKKGIVVVEKRETDRLQGKGEQRKEPRTLSEDQTRALEAIREGFSQGKTVLLHGVTGSGKTELYARLIDQTIRQGKQVLYLLPEIALTTQLVGRMKAYFGEKTGVFHSRYNEMERAEVWKRVQGEGENRFDLVLGARSAVFLPMSRLGLIIVDEEHEPSYKQQDPAPRYHGRDTAIVLGKFSGANVLLGSATPSVESYHHAETGKYALAELPRRYGEVEMPRISVVDIREAYTQGRMKGHFSLELIEAVQEALGEKKQVILFQNRRGYAPVMQCRDCGWVPQCHHCEVSLTYHKTSDTLRCHYCGYWEHRPTVCPVCGSPRLDTKGFGTQQVEDEAARLFESARILRMDTDTTSGKNSYRNILQTFEQGRADILIGTQMIAKGLDFDHVSLVGILNADNVFKSPDFRAFERGFQLLSQVAGRAGRKEQGRVVIQTYDPQHEVIRHVLTSDYRAMYRTILSHRLEFRYPPFCRMVRIVLRHKTPQTLDAAAGLLAGRLRELFAENVLGPDYYYIPRINNYFIQHLYVKLPENISLSGAKNAIRNAVAVLTAEKAFRNVRIVIDVDPQ</sequence>
<dbReference type="InterPro" id="IPR011545">
    <property type="entry name" value="DEAD/DEAH_box_helicase_dom"/>
</dbReference>
<comment type="similarity">
    <text evidence="12">Belongs to the helicase family. PriA subfamily.</text>
</comment>
<dbReference type="NCBIfam" id="TIGR00595">
    <property type="entry name" value="priA"/>
    <property type="match status" value="1"/>
</dbReference>
<comment type="catalytic activity">
    <reaction evidence="11 12">
        <text>ATP + H2O = ADP + phosphate + H(+)</text>
        <dbReference type="Rhea" id="RHEA:13065"/>
        <dbReference type="ChEBI" id="CHEBI:15377"/>
        <dbReference type="ChEBI" id="CHEBI:15378"/>
        <dbReference type="ChEBI" id="CHEBI:30616"/>
        <dbReference type="ChEBI" id="CHEBI:43474"/>
        <dbReference type="ChEBI" id="CHEBI:456216"/>
        <dbReference type="EC" id="5.6.2.4"/>
    </reaction>
</comment>
<dbReference type="GO" id="GO:0003677">
    <property type="term" value="F:DNA binding"/>
    <property type="evidence" value="ECO:0007669"/>
    <property type="project" value="UniProtKB-UniRule"/>
</dbReference>
<keyword evidence="3 12" id="KW-0479">Metal-binding</keyword>
<dbReference type="InterPro" id="IPR027417">
    <property type="entry name" value="P-loop_NTPase"/>
</dbReference>
<evidence type="ECO:0000256" key="11">
    <source>
        <dbReference type="ARBA" id="ARBA00048988"/>
    </source>
</evidence>
<evidence type="ECO:0000256" key="2">
    <source>
        <dbReference type="ARBA" id="ARBA00022705"/>
    </source>
</evidence>
<comment type="cofactor">
    <cofactor evidence="12">
        <name>Zn(2+)</name>
        <dbReference type="ChEBI" id="CHEBI:29105"/>
    </cofactor>
    <text evidence="12">Binds 2 zinc ions per subunit.</text>
</comment>
<feature type="binding site" evidence="12">
    <location>
        <position position="565"/>
    </location>
    <ligand>
        <name>Zn(2+)</name>
        <dbReference type="ChEBI" id="CHEBI:29105"/>
        <label>1</label>
    </ligand>
</feature>
<dbReference type="GO" id="GO:0043138">
    <property type="term" value="F:3'-5' DNA helicase activity"/>
    <property type="evidence" value="ECO:0007669"/>
    <property type="project" value="UniProtKB-EC"/>
</dbReference>
<dbReference type="EC" id="5.6.2.4" evidence="12"/>
<dbReference type="GO" id="GO:0006270">
    <property type="term" value="P:DNA replication initiation"/>
    <property type="evidence" value="ECO:0007669"/>
    <property type="project" value="TreeGrafter"/>
</dbReference>
<dbReference type="InterPro" id="IPR041236">
    <property type="entry name" value="PriA_C"/>
</dbReference>
<evidence type="ECO:0000256" key="1">
    <source>
        <dbReference type="ARBA" id="ARBA00022515"/>
    </source>
</evidence>
<keyword evidence="6 12" id="KW-0347">Helicase</keyword>
<name>A0A9D1KU94_9FLAO</name>
<comment type="function">
    <text evidence="12">Initiates the restart of stalled replication forks, which reloads the replicative helicase on sites other than the origin of replication. Recognizes and binds to abandoned replication forks and remodels them to uncover a helicase loading site. Promotes assembly of the primosome at these replication forks.</text>
</comment>
<keyword evidence="1 12" id="KW-0639">Primosome</keyword>
<dbReference type="Pfam" id="PF00270">
    <property type="entry name" value="DEAD"/>
    <property type="match status" value="1"/>
</dbReference>
<dbReference type="InterPro" id="IPR040498">
    <property type="entry name" value="PriA_CRR"/>
</dbReference>
<dbReference type="GO" id="GO:0008270">
    <property type="term" value="F:zinc ion binding"/>
    <property type="evidence" value="ECO:0007669"/>
    <property type="project" value="UniProtKB-UniRule"/>
</dbReference>
<dbReference type="SMART" id="SM00487">
    <property type="entry name" value="DEXDc"/>
    <property type="match status" value="1"/>
</dbReference>
<dbReference type="Gene3D" id="3.40.50.300">
    <property type="entry name" value="P-loop containing nucleotide triphosphate hydrolases"/>
    <property type="match status" value="2"/>
</dbReference>
<evidence type="ECO:0000256" key="7">
    <source>
        <dbReference type="ARBA" id="ARBA00022833"/>
    </source>
</evidence>
<dbReference type="GO" id="GO:0006310">
    <property type="term" value="P:DNA recombination"/>
    <property type="evidence" value="ECO:0007669"/>
    <property type="project" value="InterPro"/>
</dbReference>
<dbReference type="InterPro" id="IPR001650">
    <property type="entry name" value="Helicase_C-like"/>
</dbReference>
<keyword evidence="5 12" id="KW-0378">Hydrolase</keyword>
<feature type="binding site" evidence="12">
    <location>
        <position position="522"/>
    </location>
    <ligand>
        <name>Zn(2+)</name>
        <dbReference type="ChEBI" id="CHEBI:29105"/>
        <label>1</label>
    </ligand>
</feature>
<dbReference type="FunFam" id="3.40.50.300:FF:000489">
    <property type="entry name" value="Primosome assembly protein PriA"/>
    <property type="match status" value="1"/>
</dbReference>
<dbReference type="SMART" id="SM00490">
    <property type="entry name" value="HELICc"/>
    <property type="match status" value="1"/>
</dbReference>
<dbReference type="PANTHER" id="PTHR30580:SF0">
    <property type="entry name" value="PRIMOSOMAL PROTEIN N"/>
    <property type="match status" value="1"/>
</dbReference>
<dbReference type="HAMAP" id="MF_00983">
    <property type="entry name" value="PriA"/>
    <property type="match status" value="1"/>
</dbReference>
<reference evidence="14" key="1">
    <citation type="submission" date="2020-10" db="EMBL/GenBank/DDBJ databases">
        <authorList>
            <person name="Gilroy R."/>
        </authorList>
    </citation>
    <scope>NUCLEOTIDE SEQUENCE</scope>
    <source>
        <strain evidence="14">1383</strain>
    </source>
</reference>
<evidence type="ECO:0000256" key="6">
    <source>
        <dbReference type="ARBA" id="ARBA00022806"/>
    </source>
</evidence>
<dbReference type="GO" id="GO:0006302">
    <property type="term" value="P:double-strand break repair"/>
    <property type="evidence" value="ECO:0007669"/>
    <property type="project" value="InterPro"/>
</dbReference>
<keyword evidence="4 12" id="KW-0547">Nucleotide-binding</keyword>
<gene>
    <name evidence="12 14" type="primary">priA</name>
    <name evidence="14" type="ORF">IAC44_03105</name>
</gene>
<dbReference type="CDD" id="cd17929">
    <property type="entry name" value="DEXHc_priA"/>
    <property type="match status" value="1"/>
</dbReference>
<dbReference type="Gene3D" id="3.40.1440.60">
    <property type="entry name" value="PriA, 3(prime) DNA-binding domain"/>
    <property type="match status" value="1"/>
</dbReference>
<proteinExistence type="inferred from homology"/>
<organism evidence="14 15">
    <name type="scientific">Candidatus Merdimorpha stercoravium</name>
    <dbReference type="NCBI Taxonomy" id="2840863"/>
    <lineage>
        <taxon>Bacteria</taxon>
        <taxon>Pseudomonadati</taxon>
        <taxon>Bacteroidota</taxon>
        <taxon>Flavobacteriia</taxon>
        <taxon>Flavobacteriales</taxon>
        <taxon>Candidatus Merdimorpha</taxon>
    </lineage>
</organism>
<keyword evidence="7 12" id="KW-0862">Zinc</keyword>
<evidence type="ECO:0000256" key="10">
    <source>
        <dbReference type="ARBA" id="ARBA00023235"/>
    </source>
</evidence>
<dbReference type="Proteomes" id="UP000824161">
    <property type="component" value="Unassembled WGS sequence"/>
</dbReference>
<feature type="binding site" evidence="12">
    <location>
        <position position="562"/>
    </location>
    <ligand>
        <name>Zn(2+)</name>
        <dbReference type="ChEBI" id="CHEBI:29105"/>
        <label>1</label>
    </ligand>
</feature>
<dbReference type="GO" id="GO:0006269">
    <property type="term" value="P:DNA replication, synthesis of primer"/>
    <property type="evidence" value="ECO:0007669"/>
    <property type="project" value="UniProtKB-KW"/>
</dbReference>
<dbReference type="SUPFAM" id="SSF52540">
    <property type="entry name" value="P-loop containing nucleoside triphosphate hydrolases"/>
    <property type="match status" value="2"/>
</dbReference>
<dbReference type="CDD" id="cd18804">
    <property type="entry name" value="SF2_C_priA"/>
    <property type="match status" value="1"/>
</dbReference>
<evidence type="ECO:0000256" key="9">
    <source>
        <dbReference type="ARBA" id="ARBA00023125"/>
    </source>
</evidence>
<dbReference type="Pfam" id="PF00271">
    <property type="entry name" value="Helicase_C"/>
    <property type="match status" value="1"/>
</dbReference>
<dbReference type="InterPro" id="IPR005259">
    <property type="entry name" value="PriA"/>
</dbReference>
<evidence type="ECO:0000256" key="12">
    <source>
        <dbReference type="HAMAP-Rule" id="MF_00983"/>
    </source>
</evidence>